<proteinExistence type="predicted"/>
<protein>
    <submittedName>
        <fullName evidence="4">TetR/AcrR family transcriptional regulator</fullName>
    </submittedName>
</protein>
<dbReference type="SUPFAM" id="SSF46689">
    <property type="entry name" value="Homeodomain-like"/>
    <property type="match status" value="1"/>
</dbReference>
<dbReference type="GO" id="GO:0003677">
    <property type="term" value="F:DNA binding"/>
    <property type="evidence" value="ECO:0007669"/>
    <property type="project" value="UniProtKB-UniRule"/>
</dbReference>
<comment type="caution">
    <text evidence="4">The sequence shown here is derived from an EMBL/GenBank/DDBJ whole genome shotgun (WGS) entry which is preliminary data.</text>
</comment>
<accession>A0A4R4Q1E3</accession>
<dbReference type="EMBL" id="SMKA01000073">
    <property type="protein sequence ID" value="TDC28619.1"/>
    <property type="molecule type" value="Genomic_DNA"/>
</dbReference>
<keyword evidence="5" id="KW-1185">Reference proteome</keyword>
<evidence type="ECO:0000313" key="5">
    <source>
        <dbReference type="Proteomes" id="UP000295075"/>
    </source>
</evidence>
<evidence type="ECO:0000313" key="4">
    <source>
        <dbReference type="EMBL" id="TDC28619.1"/>
    </source>
</evidence>
<evidence type="ECO:0000256" key="2">
    <source>
        <dbReference type="PROSITE-ProRule" id="PRU00335"/>
    </source>
</evidence>
<dbReference type="InterPro" id="IPR001647">
    <property type="entry name" value="HTH_TetR"/>
</dbReference>
<dbReference type="Proteomes" id="UP000295075">
    <property type="component" value="Unassembled WGS sequence"/>
</dbReference>
<gene>
    <name evidence="4" type="ORF">E1261_17970</name>
</gene>
<name>A0A4R4Q1E3_9ACTN</name>
<dbReference type="InterPro" id="IPR009057">
    <property type="entry name" value="Homeodomain-like_sf"/>
</dbReference>
<organism evidence="4 5">
    <name type="scientific">Kribbella albertanoniae</name>
    <dbReference type="NCBI Taxonomy" id="1266829"/>
    <lineage>
        <taxon>Bacteria</taxon>
        <taxon>Bacillati</taxon>
        <taxon>Actinomycetota</taxon>
        <taxon>Actinomycetes</taxon>
        <taxon>Propionibacteriales</taxon>
        <taxon>Kribbellaceae</taxon>
        <taxon>Kribbella</taxon>
    </lineage>
</organism>
<evidence type="ECO:0000256" key="1">
    <source>
        <dbReference type="ARBA" id="ARBA00023125"/>
    </source>
</evidence>
<evidence type="ECO:0000259" key="3">
    <source>
        <dbReference type="PROSITE" id="PS50977"/>
    </source>
</evidence>
<keyword evidence="1 2" id="KW-0238">DNA-binding</keyword>
<dbReference type="PROSITE" id="PS50977">
    <property type="entry name" value="HTH_TETR_2"/>
    <property type="match status" value="1"/>
</dbReference>
<dbReference type="Gene3D" id="1.10.357.10">
    <property type="entry name" value="Tetracycline Repressor, domain 2"/>
    <property type="match status" value="1"/>
</dbReference>
<dbReference type="RefSeq" id="WP_132408026.1">
    <property type="nucleotide sequence ID" value="NZ_SMKA01000073.1"/>
</dbReference>
<feature type="DNA-binding region" description="H-T-H motif" evidence="2">
    <location>
        <begin position="38"/>
        <end position="57"/>
    </location>
</feature>
<feature type="domain" description="HTH tetR-type" evidence="3">
    <location>
        <begin position="17"/>
        <end position="75"/>
    </location>
</feature>
<reference evidence="4 5" key="1">
    <citation type="submission" date="2019-03" db="EMBL/GenBank/DDBJ databases">
        <title>Draft genome sequences of novel Actinobacteria.</title>
        <authorList>
            <person name="Sahin N."/>
            <person name="Ay H."/>
            <person name="Saygin H."/>
        </authorList>
    </citation>
    <scope>NUCLEOTIDE SEQUENCE [LARGE SCALE GENOMIC DNA]</scope>
    <source>
        <strain evidence="4 5">JCM 30547</strain>
    </source>
</reference>
<dbReference type="OrthoDB" id="8654052at2"/>
<sequence length="188" mass="19647">MSVRVVPAQSLPGTAGAATPEQVLDTAAAVLAKDPAASLGQIALAARIGRTTLHKQFPTRHDLLVAVAARALDISESVIAAAPDDPDPLRRLVVDLLPFGACLTLLTAQPEIFADETITARTDALTAPIAAIVAGAGTIRPGVPDWWLVRSLHALLFTAWDLLQAGWLAPRDAPELVLSTFTGGVLTR</sequence>
<dbReference type="AlphaFoldDB" id="A0A4R4Q1E3"/>